<evidence type="ECO:0000313" key="10">
    <source>
        <dbReference type="EMBL" id="GGC66217.1"/>
    </source>
</evidence>
<name>A0A916UCQ0_9BURK</name>
<dbReference type="GO" id="GO:0051603">
    <property type="term" value="P:proteolysis involved in protein catabolic process"/>
    <property type="evidence" value="ECO:0007669"/>
    <property type="project" value="TreeGrafter"/>
</dbReference>
<organism evidence="10 11">
    <name type="scientific">Undibacterium terreum</name>
    <dbReference type="NCBI Taxonomy" id="1224302"/>
    <lineage>
        <taxon>Bacteria</taxon>
        <taxon>Pseudomonadati</taxon>
        <taxon>Pseudomonadota</taxon>
        <taxon>Betaproteobacteria</taxon>
        <taxon>Burkholderiales</taxon>
        <taxon>Oxalobacteraceae</taxon>
        <taxon>Undibacterium</taxon>
    </lineage>
</organism>
<accession>A0A916UCQ0</accession>
<dbReference type="InterPro" id="IPR001915">
    <property type="entry name" value="Peptidase_M48"/>
</dbReference>
<reference evidence="10" key="2">
    <citation type="submission" date="2020-09" db="EMBL/GenBank/DDBJ databases">
        <authorList>
            <person name="Sun Q."/>
            <person name="Zhou Y."/>
        </authorList>
    </citation>
    <scope>NUCLEOTIDE SEQUENCE</scope>
    <source>
        <strain evidence="10">CGMCC 1.10998</strain>
    </source>
</reference>
<gene>
    <name evidence="10" type="ORF">GCM10011396_11560</name>
</gene>
<evidence type="ECO:0000259" key="9">
    <source>
        <dbReference type="Pfam" id="PF23368"/>
    </source>
</evidence>
<dbReference type="PANTHER" id="PTHR22726">
    <property type="entry name" value="METALLOENDOPEPTIDASE OMA1"/>
    <property type="match status" value="1"/>
</dbReference>
<evidence type="ECO:0000256" key="7">
    <source>
        <dbReference type="SAM" id="Phobius"/>
    </source>
</evidence>
<dbReference type="Gene3D" id="3.30.2010.10">
    <property type="entry name" value="Metalloproteases ('zincins'), catalytic domain"/>
    <property type="match status" value="1"/>
</dbReference>
<dbReference type="Pfam" id="PF23368">
    <property type="entry name" value="DUF7092"/>
    <property type="match status" value="1"/>
</dbReference>
<keyword evidence="5" id="KW-0862">Zinc</keyword>
<evidence type="ECO:0000256" key="4">
    <source>
        <dbReference type="ARBA" id="ARBA00022801"/>
    </source>
</evidence>
<dbReference type="GO" id="GO:0004222">
    <property type="term" value="F:metalloendopeptidase activity"/>
    <property type="evidence" value="ECO:0007669"/>
    <property type="project" value="InterPro"/>
</dbReference>
<evidence type="ECO:0000256" key="6">
    <source>
        <dbReference type="ARBA" id="ARBA00023049"/>
    </source>
</evidence>
<dbReference type="Proteomes" id="UP000637423">
    <property type="component" value="Unassembled WGS sequence"/>
</dbReference>
<keyword evidence="4" id="KW-0378">Hydrolase</keyword>
<dbReference type="InterPro" id="IPR051156">
    <property type="entry name" value="Mito/Outer_Membr_Metalloprot"/>
</dbReference>
<feature type="domain" description="Peptidase M48" evidence="8">
    <location>
        <begin position="394"/>
        <end position="583"/>
    </location>
</feature>
<dbReference type="Pfam" id="PF01435">
    <property type="entry name" value="Peptidase_M48"/>
    <property type="match status" value="2"/>
</dbReference>
<comment type="cofactor">
    <cofactor evidence="1">
        <name>Zn(2+)</name>
        <dbReference type="ChEBI" id="CHEBI:29105"/>
    </cofactor>
</comment>
<evidence type="ECO:0000256" key="2">
    <source>
        <dbReference type="ARBA" id="ARBA00022670"/>
    </source>
</evidence>
<keyword evidence="11" id="KW-1185">Reference proteome</keyword>
<dbReference type="EMBL" id="BMED01000001">
    <property type="protein sequence ID" value="GGC66217.1"/>
    <property type="molecule type" value="Genomic_DNA"/>
</dbReference>
<evidence type="ECO:0000256" key="5">
    <source>
        <dbReference type="ARBA" id="ARBA00022833"/>
    </source>
</evidence>
<dbReference type="GO" id="GO:0046872">
    <property type="term" value="F:metal ion binding"/>
    <property type="evidence" value="ECO:0007669"/>
    <property type="project" value="UniProtKB-KW"/>
</dbReference>
<feature type="domain" description="DUF7092" evidence="9">
    <location>
        <begin position="1"/>
        <end position="77"/>
    </location>
</feature>
<keyword evidence="7" id="KW-0812">Transmembrane</keyword>
<evidence type="ECO:0000313" key="11">
    <source>
        <dbReference type="Proteomes" id="UP000637423"/>
    </source>
</evidence>
<reference evidence="10" key="1">
    <citation type="journal article" date="2014" name="Int. J. Syst. Evol. Microbiol.">
        <title>Complete genome sequence of Corynebacterium casei LMG S-19264T (=DSM 44701T), isolated from a smear-ripened cheese.</title>
        <authorList>
            <consortium name="US DOE Joint Genome Institute (JGI-PGF)"/>
            <person name="Walter F."/>
            <person name="Albersmeier A."/>
            <person name="Kalinowski J."/>
            <person name="Ruckert C."/>
        </authorList>
    </citation>
    <scope>NUCLEOTIDE SEQUENCE</scope>
    <source>
        <strain evidence="10">CGMCC 1.10998</strain>
    </source>
</reference>
<keyword evidence="7" id="KW-1133">Transmembrane helix</keyword>
<keyword evidence="2" id="KW-0645">Protease</keyword>
<feature type="domain" description="Peptidase M48" evidence="8">
    <location>
        <begin position="187"/>
        <end position="352"/>
    </location>
</feature>
<dbReference type="RefSeq" id="WP_188564981.1">
    <property type="nucleotide sequence ID" value="NZ_BMED01000001.1"/>
</dbReference>
<dbReference type="GO" id="GO:0016020">
    <property type="term" value="C:membrane"/>
    <property type="evidence" value="ECO:0007669"/>
    <property type="project" value="TreeGrafter"/>
</dbReference>
<sequence>MISAYYFDGHCGRQHLVTLSVAGGNILLSGPDVTKTESVAQARLEEPFQHAPGILHFADGSHCELASAEDQQFLMRAMKYLPGRVARWQGRWPVALLAVAAMVAGLGAAYYWGIPAAATRLAEYAPVELEQKMGAQMLAGLDTKVFLPTQLGPLQQSQARAIFRQVLPISPRLPLKLEFRNSAVFGPNAIALPGGTIVVTDSMIAMITGVQINKNMRERSLTGLAGAQLAGVMAHEIGHEEHRHSMRQLASNGLAAAITGSLFGDFSALATAAPALLIQSEYSRELESEADDYAIKTLTQRGISIGPMADLFAQLDANRPADDNETPKWMRNVSNYLASHPQTTQRIAMLRAHEKSEAAIVPAETMPTLQYKLGLDTLAELDKAYCNPTHLSEQRVAQVQDIFNAVAPLSAAIPLRLYVRNSRRLGPNVVALPGGIIVVTDQMLDSIVRPHGDRSGKTLELKGAQAEQLAGLLAREIGHIQKGHLNRSLQVSGLKGDVAGDPLNDIGTMARSEALNLLYLHYTNSMQAEADDYAASLLKERAIPAAPMLTLLSGMRADPATMSGNSAVNGKRNMGYLDMHPSTEYVLARFRL</sequence>
<keyword evidence="7" id="KW-0472">Membrane</keyword>
<comment type="caution">
    <text evidence="10">The sequence shown here is derived from an EMBL/GenBank/DDBJ whole genome shotgun (WGS) entry which is preliminary data.</text>
</comment>
<dbReference type="AlphaFoldDB" id="A0A916UCQ0"/>
<dbReference type="InterPro" id="IPR055518">
    <property type="entry name" value="DUF7092"/>
</dbReference>
<protein>
    <recommendedName>
        <fullName evidence="12">Peptidase M48 domain-containing protein</fullName>
    </recommendedName>
</protein>
<proteinExistence type="predicted"/>
<keyword evidence="3" id="KW-0479">Metal-binding</keyword>
<dbReference type="PANTHER" id="PTHR22726:SF1">
    <property type="entry name" value="METALLOENDOPEPTIDASE OMA1, MITOCHONDRIAL"/>
    <property type="match status" value="1"/>
</dbReference>
<evidence type="ECO:0000259" key="8">
    <source>
        <dbReference type="Pfam" id="PF01435"/>
    </source>
</evidence>
<feature type="transmembrane region" description="Helical" evidence="7">
    <location>
        <begin position="94"/>
        <end position="113"/>
    </location>
</feature>
<evidence type="ECO:0000256" key="1">
    <source>
        <dbReference type="ARBA" id="ARBA00001947"/>
    </source>
</evidence>
<evidence type="ECO:0008006" key="12">
    <source>
        <dbReference type="Google" id="ProtNLM"/>
    </source>
</evidence>
<dbReference type="CDD" id="cd07332">
    <property type="entry name" value="M48C_Oma1_like"/>
    <property type="match status" value="2"/>
</dbReference>
<evidence type="ECO:0000256" key="3">
    <source>
        <dbReference type="ARBA" id="ARBA00022723"/>
    </source>
</evidence>
<keyword evidence="6" id="KW-0482">Metalloprotease</keyword>